<evidence type="ECO:0000256" key="6">
    <source>
        <dbReference type="RuleBase" id="RU004469"/>
    </source>
</evidence>
<feature type="binding site" evidence="4">
    <location>
        <position position="297"/>
    </location>
    <ligand>
        <name>D-galactose 6-phosphate</name>
        <dbReference type="ChEBI" id="CHEBI:91004"/>
    </ligand>
</feature>
<dbReference type="RefSeq" id="WP_075104096.1">
    <property type="nucleotide sequence ID" value="NZ_MSJM01000002.1"/>
</dbReference>
<dbReference type="AlphaFoldDB" id="A0A1Q8E9A4"/>
<dbReference type="PANTHER" id="PTHR10353:SF36">
    <property type="entry name" value="LP05116P"/>
    <property type="match status" value="1"/>
</dbReference>
<keyword evidence="3 4" id="KW-0326">Glycosidase</keyword>
<dbReference type="UniPathway" id="UPA00542">
    <property type="reaction ID" value="UER00605"/>
</dbReference>
<dbReference type="InterPro" id="IPR001360">
    <property type="entry name" value="Glyco_hydro_1"/>
</dbReference>
<organism evidence="7 8">
    <name type="scientific">Streptococcus cuniculi</name>
    <dbReference type="NCBI Taxonomy" id="1432788"/>
    <lineage>
        <taxon>Bacteria</taxon>
        <taxon>Bacillati</taxon>
        <taxon>Bacillota</taxon>
        <taxon>Bacilli</taxon>
        <taxon>Lactobacillales</taxon>
        <taxon>Streptococcaceae</taxon>
        <taxon>Streptococcus</taxon>
    </lineage>
</organism>
<gene>
    <name evidence="4" type="primary">lacG</name>
    <name evidence="7" type="ORF">BU202_01785</name>
</gene>
<dbReference type="PANTHER" id="PTHR10353">
    <property type="entry name" value="GLYCOSYL HYDROLASE"/>
    <property type="match status" value="1"/>
</dbReference>
<evidence type="ECO:0000313" key="8">
    <source>
        <dbReference type="Proteomes" id="UP000186890"/>
    </source>
</evidence>
<feature type="binding site" evidence="4">
    <location>
        <position position="159"/>
    </location>
    <ligand>
        <name>D-galactose 6-phosphate</name>
        <dbReference type="ChEBI" id="CHEBI:91004"/>
    </ligand>
</feature>
<dbReference type="InterPro" id="IPR005928">
    <property type="entry name" value="6P-beta-galactosidase"/>
</dbReference>
<evidence type="ECO:0000256" key="4">
    <source>
        <dbReference type="HAMAP-Rule" id="MF_01574"/>
    </source>
</evidence>
<feature type="binding site" evidence="4">
    <location>
        <position position="430"/>
    </location>
    <ligand>
        <name>D-galactose 6-phosphate</name>
        <dbReference type="ChEBI" id="CHEBI:91004"/>
    </ligand>
</feature>
<dbReference type="OrthoDB" id="9765195at2"/>
<dbReference type="GO" id="GO:0005829">
    <property type="term" value="C:cytosol"/>
    <property type="evidence" value="ECO:0007669"/>
    <property type="project" value="TreeGrafter"/>
</dbReference>
<feature type="binding site" evidence="4">
    <location>
        <position position="116"/>
    </location>
    <ligand>
        <name>D-galactose 6-phosphate</name>
        <dbReference type="ChEBI" id="CHEBI:91004"/>
    </ligand>
</feature>
<proteinExistence type="inferred from homology"/>
<evidence type="ECO:0000256" key="2">
    <source>
        <dbReference type="ARBA" id="ARBA00022801"/>
    </source>
</evidence>
<dbReference type="Proteomes" id="UP000186890">
    <property type="component" value="Unassembled WGS sequence"/>
</dbReference>
<feature type="binding site" evidence="4">
    <location>
        <position position="19"/>
    </location>
    <ligand>
        <name>D-galactose 6-phosphate</name>
        <dbReference type="ChEBI" id="CHEBI:91004"/>
    </ligand>
</feature>
<evidence type="ECO:0000256" key="5">
    <source>
        <dbReference type="PROSITE-ProRule" id="PRU10055"/>
    </source>
</evidence>
<dbReference type="InterPro" id="IPR033132">
    <property type="entry name" value="GH_1_N_CS"/>
</dbReference>
<evidence type="ECO:0000313" key="7">
    <source>
        <dbReference type="EMBL" id="OLF48373.1"/>
    </source>
</evidence>
<dbReference type="GO" id="GO:0019512">
    <property type="term" value="P:lactose catabolic process via tagatose-6-phosphate"/>
    <property type="evidence" value="ECO:0007669"/>
    <property type="project" value="InterPro"/>
</dbReference>
<dbReference type="Gene3D" id="3.20.20.80">
    <property type="entry name" value="Glycosidases"/>
    <property type="match status" value="1"/>
</dbReference>
<comment type="similarity">
    <text evidence="1 4">Belongs to the glycosyl hydrolase 1 family.</text>
</comment>
<protein>
    <recommendedName>
        <fullName evidence="4">6-phospho-beta-galactosidase</fullName>
        <ecNumber evidence="4">3.2.1.85</ecNumber>
    </recommendedName>
    <alternativeName>
        <fullName evidence="4">Beta-D-phosphogalactoside galactohydrolase</fullName>
        <shortName evidence="4">PGALase</shortName>
    </alternativeName>
    <alternativeName>
        <fullName evidence="4">P-beta-Gal</fullName>
        <shortName evidence="4">PBG</shortName>
    </alternativeName>
</protein>
<dbReference type="SUPFAM" id="SSF51445">
    <property type="entry name" value="(Trans)glycosidases"/>
    <property type="match status" value="1"/>
</dbReference>
<evidence type="ECO:0000256" key="1">
    <source>
        <dbReference type="ARBA" id="ARBA00010838"/>
    </source>
</evidence>
<dbReference type="InterPro" id="IPR017853">
    <property type="entry name" value="GH"/>
</dbReference>
<dbReference type="EMBL" id="MSJM01000002">
    <property type="protein sequence ID" value="OLF48373.1"/>
    <property type="molecule type" value="Genomic_DNA"/>
</dbReference>
<dbReference type="NCBIfam" id="TIGR01233">
    <property type="entry name" value="lacG"/>
    <property type="match status" value="1"/>
</dbReference>
<name>A0A1Q8E9A4_9STRE</name>
<evidence type="ECO:0000256" key="3">
    <source>
        <dbReference type="ARBA" id="ARBA00023295"/>
    </source>
</evidence>
<comment type="caution">
    <text evidence="7">The sequence shown here is derived from an EMBL/GenBank/DDBJ whole genome shotgun (WGS) entry which is preliminary data.</text>
</comment>
<dbReference type="PRINTS" id="PR00131">
    <property type="entry name" value="GLHYDRLASE1"/>
</dbReference>
<dbReference type="GO" id="GO:0008422">
    <property type="term" value="F:beta-glucosidase activity"/>
    <property type="evidence" value="ECO:0007669"/>
    <property type="project" value="TreeGrafter"/>
</dbReference>
<dbReference type="PROSITE" id="PS00653">
    <property type="entry name" value="GLYCOSYL_HYDROL_F1_2"/>
    <property type="match status" value="1"/>
</dbReference>
<dbReference type="HAMAP" id="MF_01574">
    <property type="entry name" value="LacG"/>
    <property type="match status" value="1"/>
</dbReference>
<keyword evidence="8" id="KW-1185">Reference proteome</keyword>
<dbReference type="InterPro" id="IPR018120">
    <property type="entry name" value="Glyco_hydro_1_AS"/>
</dbReference>
<feature type="binding site" evidence="4">
    <location>
        <position position="438"/>
    </location>
    <ligand>
        <name>D-galactose 6-phosphate</name>
        <dbReference type="ChEBI" id="CHEBI:91004"/>
    </ligand>
</feature>
<comment type="pathway">
    <text evidence="4 6">Carbohydrate metabolism; lactose degradation; D-galactose 6-phosphate and beta-D-glucose from lactose 6-phosphate: step 1/1.</text>
</comment>
<sequence>MVKQLPKDFIFGGATAAYQAEGATQIDGKGAVAWDKYLADHYWYRADPASDFYHRYPVDLELAEKFGVNGIRISIAWSRIFPTGYGEVNPKGVAFYHRLFAECHKRHVEPFVTLHHFDTPEALHSQGDFLNRDTIDHFVDYAAFCFEEFPEVKFWTTFNEIGPIGDGQYLVGKFPPGIQYDLAKVFQSHHNMMVAHARVVKLFKDKGYTGEIGVVHALPTKYPYNPENPADVRAAELEDIIHNRFILDATYLGEYSDETMQGVNHILAVNGGELDLRKEDFEHLQAAKDLNDFLGINYYMSDWMRGDDVEKTEITHNGKGEKGGSKYQIKGVGRREFDVDVPRTDWDWMIYPQGLYDQIMRVKANYPNYKKIYITENGLGYKDEFVDGTVYDDARIDYVKQHLGVIADAIADGANVKGYFLWSLMDVFSWSNGYEKRYGLFYVDFETQERYPKKSAYWYKQVAESRILE</sequence>
<comment type="catalytic activity">
    <reaction evidence="4 6">
        <text>a 6-phospho-beta-D-galactoside + H2O = D-galactose 6-phosphate + an alcohol</text>
        <dbReference type="Rhea" id="RHEA:24568"/>
        <dbReference type="ChEBI" id="CHEBI:15377"/>
        <dbReference type="ChEBI" id="CHEBI:30879"/>
        <dbReference type="ChEBI" id="CHEBI:58534"/>
        <dbReference type="ChEBI" id="CHEBI:91004"/>
        <dbReference type="EC" id="3.2.1.85"/>
    </reaction>
</comment>
<keyword evidence="2 4" id="KW-0378">Hydrolase</keyword>
<dbReference type="Pfam" id="PF00232">
    <property type="entry name" value="Glyco_hydro_1"/>
    <property type="match status" value="1"/>
</dbReference>
<dbReference type="PROSITE" id="PS00572">
    <property type="entry name" value="GLYCOSYL_HYDROL_F1_1"/>
    <property type="match status" value="1"/>
</dbReference>
<dbReference type="EC" id="3.2.1.85" evidence="4"/>
<dbReference type="FunFam" id="3.20.20.80:FF:000004">
    <property type="entry name" value="Beta-glucosidase 6-phospho-beta-glucosidase"/>
    <property type="match status" value="1"/>
</dbReference>
<feature type="active site" description="Proton donor" evidence="4">
    <location>
        <position position="160"/>
    </location>
</feature>
<accession>A0A1Q8E9A4</accession>
<dbReference type="NCBIfam" id="NF010036">
    <property type="entry name" value="PRK13511.1"/>
    <property type="match status" value="1"/>
</dbReference>
<feature type="active site" description="Nucleophile" evidence="4 5">
    <location>
        <position position="376"/>
    </location>
</feature>
<dbReference type="GO" id="GO:0033920">
    <property type="term" value="F:6-phospho-beta-galactosidase activity"/>
    <property type="evidence" value="ECO:0007669"/>
    <property type="project" value="UniProtKB-UniRule"/>
</dbReference>
<feature type="binding site" evidence="4">
    <location>
        <position position="429"/>
    </location>
    <ligand>
        <name>D-galactose 6-phosphate</name>
        <dbReference type="ChEBI" id="CHEBI:91004"/>
    </ligand>
</feature>
<reference evidence="8" key="1">
    <citation type="submission" date="2016-12" db="EMBL/GenBank/DDBJ databases">
        <authorList>
            <person name="Gulvik C.A."/>
        </authorList>
    </citation>
    <scope>NUCLEOTIDE SEQUENCE [LARGE SCALE GENOMIC DNA]</scope>
    <source>
        <strain evidence="8">NED12-00049-6B</strain>
    </source>
</reference>
<feature type="binding site" evidence="4">
    <location>
        <position position="160"/>
    </location>
    <ligand>
        <name>D-galactose 6-phosphate</name>
        <dbReference type="ChEBI" id="CHEBI:91004"/>
    </ligand>
</feature>
<feature type="binding site" evidence="4">
    <location>
        <position position="436"/>
    </location>
    <ligand>
        <name>D-galactose 6-phosphate</name>
        <dbReference type="ChEBI" id="CHEBI:91004"/>
    </ligand>
</feature>